<feature type="transmembrane region" description="Helical" evidence="1">
    <location>
        <begin position="116"/>
        <end position="138"/>
    </location>
</feature>
<dbReference type="EMBL" id="JBHSCQ010000004">
    <property type="protein sequence ID" value="MFC4264299.1"/>
    <property type="molecule type" value="Genomic_DNA"/>
</dbReference>
<organism evidence="2 3">
    <name type="scientific">Arthrobacter cryoconiti</name>
    <dbReference type="NCBI Taxonomy" id="748907"/>
    <lineage>
        <taxon>Bacteria</taxon>
        <taxon>Bacillati</taxon>
        <taxon>Actinomycetota</taxon>
        <taxon>Actinomycetes</taxon>
        <taxon>Micrococcales</taxon>
        <taxon>Micrococcaceae</taxon>
        <taxon>Arthrobacter</taxon>
    </lineage>
</organism>
<keyword evidence="1" id="KW-0812">Transmembrane</keyword>
<keyword evidence="1" id="KW-0472">Membrane</keyword>
<feature type="transmembrane region" description="Helical" evidence="1">
    <location>
        <begin position="9"/>
        <end position="31"/>
    </location>
</feature>
<keyword evidence="1" id="KW-1133">Transmembrane helix</keyword>
<sequence length="208" mass="22469">MVRGRNRSLFWAFAMTALGVALSIPAIYLPVDGFLGGINLANIVLRLCFFGVFFLLAAKVAAAYNSPSALALIRGPVGVTALMLSIAGLALTYVLSDTNGSSTGMSEFMSQPPMQAYRWFGKLYLVYVAAVLVVPTWRGAFCRGRVMERSAAFSMCLGFLLVCSTAVLQTLSDSLGLLVEVLSYSSILFVALGLALIWWSFLRNPVEK</sequence>
<evidence type="ECO:0000313" key="3">
    <source>
        <dbReference type="Proteomes" id="UP001595773"/>
    </source>
</evidence>
<feature type="transmembrane region" description="Helical" evidence="1">
    <location>
        <begin position="181"/>
        <end position="202"/>
    </location>
</feature>
<reference evidence="3" key="1">
    <citation type="journal article" date="2019" name="Int. J. Syst. Evol. Microbiol.">
        <title>The Global Catalogue of Microorganisms (GCM) 10K type strain sequencing project: providing services to taxonomists for standard genome sequencing and annotation.</title>
        <authorList>
            <consortium name="The Broad Institute Genomics Platform"/>
            <consortium name="The Broad Institute Genome Sequencing Center for Infectious Disease"/>
            <person name="Wu L."/>
            <person name="Ma J."/>
        </authorList>
    </citation>
    <scope>NUCLEOTIDE SEQUENCE [LARGE SCALE GENOMIC DNA]</scope>
    <source>
        <strain evidence="3">CGMCC 1.10698</strain>
    </source>
</reference>
<accession>A0ABV8QZ56</accession>
<feature type="transmembrane region" description="Helical" evidence="1">
    <location>
        <begin position="43"/>
        <end position="64"/>
    </location>
</feature>
<dbReference type="Proteomes" id="UP001595773">
    <property type="component" value="Unassembled WGS sequence"/>
</dbReference>
<proteinExistence type="predicted"/>
<evidence type="ECO:0000313" key="2">
    <source>
        <dbReference type="EMBL" id="MFC4264299.1"/>
    </source>
</evidence>
<evidence type="ECO:0000256" key="1">
    <source>
        <dbReference type="SAM" id="Phobius"/>
    </source>
</evidence>
<comment type="caution">
    <text evidence="2">The sequence shown here is derived from an EMBL/GenBank/DDBJ whole genome shotgun (WGS) entry which is preliminary data.</text>
</comment>
<protein>
    <submittedName>
        <fullName evidence="2">Uncharacterized protein</fullName>
    </submittedName>
</protein>
<name>A0ABV8QZ56_9MICC</name>
<feature type="transmembrane region" description="Helical" evidence="1">
    <location>
        <begin position="150"/>
        <end position="169"/>
    </location>
</feature>
<gene>
    <name evidence="2" type="ORF">ACFOW9_01640</name>
</gene>
<keyword evidence="3" id="KW-1185">Reference proteome</keyword>
<dbReference type="RefSeq" id="WP_230067913.1">
    <property type="nucleotide sequence ID" value="NZ_BAABLL010000001.1"/>
</dbReference>
<feature type="transmembrane region" description="Helical" evidence="1">
    <location>
        <begin position="76"/>
        <end position="96"/>
    </location>
</feature>